<evidence type="ECO:0000256" key="1">
    <source>
        <dbReference type="ARBA" id="ARBA00004377"/>
    </source>
</evidence>
<protein>
    <recommendedName>
        <fullName evidence="2">Type II secretion system protein H</fullName>
    </recommendedName>
    <alternativeName>
        <fullName evidence="9">General secretion pathway protein H</fullName>
    </alternativeName>
</protein>
<evidence type="ECO:0000256" key="7">
    <source>
        <dbReference type="ARBA" id="ARBA00022989"/>
    </source>
</evidence>
<dbReference type="InterPro" id="IPR012902">
    <property type="entry name" value="N_methyl_site"/>
</dbReference>
<evidence type="ECO:0000313" key="11">
    <source>
        <dbReference type="EMBL" id="KTC98097.1"/>
    </source>
</evidence>
<dbReference type="PATRIC" id="fig|448.7.peg.1206"/>
<evidence type="ECO:0000256" key="3">
    <source>
        <dbReference type="ARBA" id="ARBA00022475"/>
    </source>
</evidence>
<keyword evidence="3" id="KW-1003">Cell membrane</keyword>
<accession>A0A0W0TR47</accession>
<sequence>MPNKRGFTLIEILVVIVITGIILSVTLLAFGDFGAGRKAVVSAEHFASYVKLVQHRAILEVNTLGININRNGYETFRFEQGLRWQPMPKNSRFHWQPFPKHVVVSLKAAIRNRDNRPDIVINPSGDMSPFELTFGTPEKPRLAVLIGGHNGDIELTNSDT</sequence>
<dbReference type="InterPro" id="IPR049875">
    <property type="entry name" value="TypeII_GspH"/>
</dbReference>
<feature type="transmembrane region" description="Helical" evidence="10">
    <location>
        <begin position="6"/>
        <end position="30"/>
    </location>
</feature>
<proteinExistence type="predicted"/>
<dbReference type="GO" id="GO:0005886">
    <property type="term" value="C:plasma membrane"/>
    <property type="evidence" value="ECO:0007669"/>
    <property type="project" value="UniProtKB-SubCell"/>
</dbReference>
<dbReference type="PROSITE" id="PS00409">
    <property type="entry name" value="PROKAR_NTER_METHYL"/>
    <property type="match status" value="1"/>
</dbReference>
<comment type="caution">
    <text evidence="11">The sequence shown here is derived from an EMBL/GenBank/DDBJ whole genome shotgun (WGS) entry which is preliminary data.</text>
</comment>
<evidence type="ECO:0000256" key="6">
    <source>
        <dbReference type="ARBA" id="ARBA00022692"/>
    </source>
</evidence>
<evidence type="ECO:0000256" key="4">
    <source>
        <dbReference type="ARBA" id="ARBA00022481"/>
    </source>
</evidence>
<dbReference type="STRING" id="448.Lery_1151"/>
<dbReference type="InterPro" id="IPR045584">
    <property type="entry name" value="Pilin-like"/>
</dbReference>
<evidence type="ECO:0000313" key="12">
    <source>
        <dbReference type="Proteomes" id="UP000054773"/>
    </source>
</evidence>
<dbReference type="PRINTS" id="PR00885">
    <property type="entry name" value="BCTERIALGSPH"/>
</dbReference>
<dbReference type="Proteomes" id="UP000054773">
    <property type="component" value="Unassembled WGS sequence"/>
</dbReference>
<dbReference type="OrthoDB" id="5649665at2"/>
<dbReference type="EMBL" id="LNYA01000023">
    <property type="protein sequence ID" value="KTC98097.1"/>
    <property type="molecule type" value="Genomic_DNA"/>
</dbReference>
<evidence type="ECO:0000256" key="10">
    <source>
        <dbReference type="SAM" id="Phobius"/>
    </source>
</evidence>
<evidence type="ECO:0000256" key="2">
    <source>
        <dbReference type="ARBA" id="ARBA00021549"/>
    </source>
</evidence>
<dbReference type="NCBIfam" id="TIGR02532">
    <property type="entry name" value="IV_pilin_GFxxxE"/>
    <property type="match status" value="1"/>
</dbReference>
<keyword evidence="12" id="KW-1185">Reference proteome</keyword>
<name>A0A0W0TR47_LEGER</name>
<organism evidence="11 12">
    <name type="scientific">Legionella erythra</name>
    <dbReference type="NCBI Taxonomy" id="448"/>
    <lineage>
        <taxon>Bacteria</taxon>
        <taxon>Pseudomonadati</taxon>
        <taxon>Pseudomonadota</taxon>
        <taxon>Gammaproteobacteria</taxon>
        <taxon>Legionellales</taxon>
        <taxon>Legionellaceae</taxon>
        <taxon>Legionella</taxon>
    </lineage>
</organism>
<dbReference type="RefSeq" id="WP_058526305.1">
    <property type="nucleotide sequence ID" value="NZ_CAAAHY010000002.1"/>
</dbReference>
<evidence type="ECO:0000256" key="9">
    <source>
        <dbReference type="ARBA" id="ARBA00030775"/>
    </source>
</evidence>
<gene>
    <name evidence="11" type="ORF">Lery_1151</name>
</gene>
<reference evidence="11 12" key="1">
    <citation type="submission" date="2015-11" db="EMBL/GenBank/DDBJ databases">
        <title>Genomic analysis of 38 Legionella species identifies large and diverse effector repertoires.</title>
        <authorList>
            <person name="Burstein D."/>
            <person name="Amaro F."/>
            <person name="Zusman T."/>
            <person name="Lifshitz Z."/>
            <person name="Cohen O."/>
            <person name="Gilbert J.A."/>
            <person name="Pupko T."/>
            <person name="Shuman H.A."/>
            <person name="Segal G."/>
        </authorList>
    </citation>
    <scope>NUCLEOTIDE SEQUENCE [LARGE SCALE GENOMIC DNA]</scope>
    <source>
        <strain evidence="11 12">SE-32A-C8</strain>
    </source>
</reference>
<dbReference type="Pfam" id="PF07963">
    <property type="entry name" value="N_methyl"/>
    <property type="match status" value="1"/>
</dbReference>
<comment type="subcellular location">
    <subcellularLocation>
        <location evidence="1">Cell inner membrane</location>
        <topology evidence="1">Single-pass membrane protein</topology>
    </subcellularLocation>
</comment>
<keyword evidence="7 10" id="KW-1133">Transmembrane helix</keyword>
<keyword evidence="8 10" id="KW-0472">Membrane</keyword>
<keyword evidence="5" id="KW-0997">Cell inner membrane</keyword>
<evidence type="ECO:0000256" key="8">
    <source>
        <dbReference type="ARBA" id="ARBA00023136"/>
    </source>
</evidence>
<dbReference type="InterPro" id="IPR002416">
    <property type="entry name" value="T2SS_protein-GspH"/>
</dbReference>
<dbReference type="GO" id="GO:0015628">
    <property type="term" value="P:protein secretion by the type II secretion system"/>
    <property type="evidence" value="ECO:0007669"/>
    <property type="project" value="InterPro"/>
</dbReference>
<evidence type="ECO:0000256" key="5">
    <source>
        <dbReference type="ARBA" id="ARBA00022519"/>
    </source>
</evidence>
<dbReference type="SUPFAM" id="SSF54523">
    <property type="entry name" value="Pili subunits"/>
    <property type="match status" value="1"/>
</dbReference>
<keyword evidence="6 10" id="KW-0812">Transmembrane</keyword>
<dbReference type="Gene3D" id="3.55.40.10">
    <property type="entry name" value="minor pseudopilin epsh domain"/>
    <property type="match status" value="1"/>
</dbReference>
<keyword evidence="4" id="KW-0488">Methylation</keyword>
<dbReference type="AlphaFoldDB" id="A0A0W0TR47"/>
<dbReference type="NCBIfam" id="TIGR01708">
    <property type="entry name" value="typeII_sec_gspH"/>
    <property type="match status" value="1"/>
</dbReference>
<dbReference type="GO" id="GO:0015627">
    <property type="term" value="C:type II protein secretion system complex"/>
    <property type="evidence" value="ECO:0007669"/>
    <property type="project" value="InterPro"/>
</dbReference>